<evidence type="ECO:0000313" key="3">
    <source>
        <dbReference type="Proteomes" id="UP000472839"/>
    </source>
</evidence>
<protein>
    <recommendedName>
        <fullName evidence="4">AMIN domain-containing protein</fullName>
    </recommendedName>
</protein>
<dbReference type="AlphaFoldDB" id="A0A6L4WWS7"/>
<organism evidence="2 3">
    <name type="scientific">Poseidonibacter ostreae</name>
    <dbReference type="NCBI Taxonomy" id="2654171"/>
    <lineage>
        <taxon>Bacteria</taxon>
        <taxon>Pseudomonadati</taxon>
        <taxon>Campylobacterota</taxon>
        <taxon>Epsilonproteobacteria</taxon>
        <taxon>Campylobacterales</taxon>
        <taxon>Arcobacteraceae</taxon>
        <taxon>Poseidonibacter</taxon>
    </lineage>
</organism>
<keyword evidence="1" id="KW-0732">Signal</keyword>
<feature type="chain" id="PRO_5026792498" description="AMIN domain-containing protein" evidence="1">
    <location>
        <begin position="24"/>
        <end position="272"/>
    </location>
</feature>
<gene>
    <name evidence="2" type="ORF">GBG19_00300</name>
</gene>
<reference evidence="2 3" key="1">
    <citation type="submission" date="2019-10" db="EMBL/GenBank/DDBJ databases">
        <title>Poseidonibacter ostreae sp. nov., isolated from the gut of the Ostrea denselamellosa.</title>
        <authorList>
            <person name="Choi A."/>
        </authorList>
    </citation>
    <scope>NUCLEOTIDE SEQUENCE [LARGE SCALE GENOMIC DNA]</scope>
    <source>
        <strain evidence="2 3">SJOD-M-33</strain>
    </source>
</reference>
<name>A0A6L4WWS7_9BACT</name>
<dbReference type="EMBL" id="WFKK01000001">
    <property type="protein sequence ID" value="KAB7891309.1"/>
    <property type="molecule type" value="Genomic_DNA"/>
</dbReference>
<sequence>MIPFKFKSLLLVVFLIGTVSSSAKRIDDSDAKAFGFEQKQEFPFDKSKQDIPPYVQEKRFKLDIRSEDVTRIRKKLEKHSEIMEGTLDISILQKPLTKILKTVDTLYLHPSFISTIMLPKQLKIINALPSFETTIFDYNNNILRLQPTRNAKTGNISMSLSDGQKNYTMNIFVKKYFANDKCVNNGQNYVCSDDFLSTIVKYIPPRSLDTNSKLKIVEEYLRVTNKTKISIPRNLDYVMLRKGKETFYIIRDDEFGSIFRNGTAFSVRNAIN</sequence>
<dbReference type="RefSeq" id="WP_152279411.1">
    <property type="nucleotide sequence ID" value="NZ_WFKK01000001.1"/>
</dbReference>
<feature type="signal peptide" evidence="1">
    <location>
        <begin position="1"/>
        <end position="23"/>
    </location>
</feature>
<evidence type="ECO:0000313" key="2">
    <source>
        <dbReference type="EMBL" id="KAB7891309.1"/>
    </source>
</evidence>
<accession>A0A6L4WWS7</accession>
<dbReference type="Proteomes" id="UP000472839">
    <property type="component" value="Unassembled WGS sequence"/>
</dbReference>
<comment type="caution">
    <text evidence="2">The sequence shown here is derived from an EMBL/GenBank/DDBJ whole genome shotgun (WGS) entry which is preliminary data.</text>
</comment>
<evidence type="ECO:0000256" key="1">
    <source>
        <dbReference type="SAM" id="SignalP"/>
    </source>
</evidence>
<proteinExistence type="predicted"/>
<evidence type="ECO:0008006" key="4">
    <source>
        <dbReference type="Google" id="ProtNLM"/>
    </source>
</evidence>